<accession>A0A942T004</accession>
<feature type="compositionally biased region" description="Basic and acidic residues" evidence="1">
    <location>
        <begin position="59"/>
        <end position="69"/>
    </location>
</feature>
<organism evidence="2">
    <name type="scientific">Neobacillus citreus</name>
    <dbReference type="NCBI Taxonomy" id="2833578"/>
    <lineage>
        <taxon>Bacteria</taxon>
        <taxon>Bacillati</taxon>
        <taxon>Bacillota</taxon>
        <taxon>Bacilli</taxon>
        <taxon>Bacillales</taxon>
        <taxon>Bacillaceae</taxon>
        <taxon>Neobacillus</taxon>
    </lineage>
</organism>
<dbReference type="EMBL" id="JAGYPE010000002">
    <property type="protein sequence ID" value="MBS4182771.1"/>
    <property type="molecule type" value="Genomic_DNA"/>
</dbReference>
<proteinExistence type="predicted"/>
<gene>
    <name evidence="2" type="ORF">KHB02_15350</name>
</gene>
<comment type="caution">
    <text evidence="2">The sequence shown here is derived from an EMBL/GenBank/DDBJ whole genome shotgun (WGS) entry which is preliminary data.</text>
</comment>
<name>A0A942T004_9BACI</name>
<feature type="region of interest" description="Disordered" evidence="1">
    <location>
        <begin position="1"/>
        <end position="21"/>
    </location>
</feature>
<protein>
    <submittedName>
        <fullName evidence="2">Uncharacterized protein</fullName>
    </submittedName>
</protein>
<evidence type="ECO:0000256" key="1">
    <source>
        <dbReference type="SAM" id="MobiDB-lite"/>
    </source>
</evidence>
<feature type="region of interest" description="Disordered" evidence="1">
    <location>
        <begin position="43"/>
        <end position="82"/>
    </location>
</feature>
<reference evidence="2" key="1">
    <citation type="submission" date="2021-05" db="EMBL/GenBank/DDBJ databases">
        <title>Novel Bacillus species.</title>
        <authorList>
            <person name="Liu G."/>
        </authorList>
    </citation>
    <scope>NUCLEOTIDE SEQUENCE</scope>
    <source>
        <strain evidence="2">FJAT-50051</strain>
    </source>
</reference>
<dbReference type="AlphaFoldDB" id="A0A942T004"/>
<sequence length="99" mass="10618">MTSTLVPDVRVRGKTPSASEPRQAVEFLRDHILLAAEPRVGRIDGGLQSSGRCGRIGQRRQERPDDRATEAGGEQVADGGDDTLVVWTVDPLRGGGALR</sequence>
<evidence type="ECO:0000313" key="2">
    <source>
        <dbReference type="EMBL" id="MBS4182771.1"/>
    </source>
</evidence>